<dbReference type="RefSeq" id="WP_059060937.1">
    <property type="nucleotide sequence ID" value="NZ_LN879502.1"/>
</dbReference>
<keyword evidence="2" id="KW-1185">Reference proteome</keyword>
<dbReference type="AlphaFoldDB" id="A0A0U5JBP0"/>
<dbReference type="InParanoid" id="A0A0U5JBP0"/>
<evidence type="ECO:0008006" key="3">
    <source>
        <dbReference type="Google" id="ProtNLM"/>
    </source>
</evidence>
<evidence type="ECO:0000313" key="2">
    <source>
        <dbReference type="Proteomes" id="UP000069902"/>
    </source>
</evidence>
<dbReference type="Proteomes" id="UP000069902">
    <property type="component" value="Chromosome cPNK"/>
</dbReference>
<evidence type="ECO:0000313" key="1">
    <source>
        <dbReference type="EMBL" id="CUI16830.1"/>
    </source>
</evidence>
<accession>A0A0U5JBP0</accession>
<protein>
    <recommendedName>
        <fullName evidence="3">MORN repeat-containing protein</fullName>
    </recommendedName>
</protein>
<dbReference type="EMBL" id="LN879502">
    <property type="protein sequence ID" value="CUI16830.1"/>
    <property type="molecule type" value="Genomic_DNA"/>
</dbReference>
<dbReference type="STRING" id="389348.PNK_1213"/>
<reference evidence="2" key="1">
    <citation type="submission" date="2015-09" db="EMBL/GenBank/DDBJ databases">
        <authorList>
            <person name="Bertelli C."/>
        </authorList>
    </citation>
    <scope>NUCLEOTIDE SEQUENCE [LARGE SCALE GENOMIC DNA]</scope>
    <source>
        <strain evidence="2">KNic</strain>
    </source>
</reference>
<dbReference type="PATRIC" id="fig|389348.3.peg.1344"/>
<gene>
    <name evidence="1" type="ORF">PNK_1213</name>
</gene>
<proteinExistence type="predicted"/>
<name>A0A0U5JBP0_9BACT</name>
<organism evidence="1 2">
    <name type="scientific">Candidatus Protochlamydia naegleriophila</name>
    <dbReference type="NCBI Taxonomy" id="389348"/>
    <lineage>
        <taxon>Bacteria</taxon>
        <taxon>Pseudomonadati</taxon>
        <taxon>Chlamydiota</taxon>
        <taxon>Chlamydiia</taxon>
        <taxon>Parachlamydiales</taxon>
        <taxon>Parachlamydiaceae</taxon>
        <taxon>Candidatus Protochlamydia</taxon>
    </lineage>
</organism>
<dbReference type="KEGG" id="pnl:PNK_1213"/>
<sequence>MFKGIFKDDQIFDGVYTCRNGLTYTGQFENGRLIQGTTYKKINDSTRRHSSIKNYTISGKNCLSKIPKPKKIASDNSTVSSKQIVFKNYIPSQTNNP</sequence>